<organism evidence="1 2">
    <name type="scientific">Erythrobacter fulvus</name>
    <dbReference type="NCBI Taxonomy" id="2987523"/>
    <lineage>
        <taxon>Bacteria</taxon>
        <taxon>Pseudomonadati</taxon>
        <taxon>Pseudomonadota</taxon>
        <taxon>Alphaproteobacteria</taxon>
        <taxon>Sphingomonadales</taxon>
        <taxon>Erythrobacteraceae</taxon>
        <taxon>Erythrobacter/Porphyrobacter group</taxon>
        <taxon>Erythrobacter</taxon>
    </lineage>
</organism>
<gene>
    <name evidence="1" type="ORF">OIK40_14960</name>
</gene>
<comment type="caution">
    <text evidence="1">The sequence shown here is derived from an EMBL/GenBank/DDBJ whole genome shotgun (WGS) entry which is preliminary data.</text>
</comment>
<proteinExistence type="predicted"/>
<dbReference type="Proteomes" id="UP001216558">
    <property type="component" value="Unassembled WGS sequence"/>
</dbReference>
<protein>
    <submittedName>
        <fullName evidence="1">Uncharacterized protein</fullName>
    </submittedName>
</protein>
<name>A0ABT5JTX1_9SPHN</name>
<dbReference type="EMBL" id="JAQQXQ010000017">
    <property type="protein sequence ID" value="MDC8755946.1"/>
    <property type="molecule type" value="Genomic_DNA"/>
</dbReference>
<reference evidence="1 2" key="1">
    <citation type="submission" date="2022-10" db="EMBL/GenBank/DDBJ databases">
        <title>Erythrobacter sp. sf7 Genome sequencing.</title>
        <authorList>
            <person name="Park S."/>
        </authorList>
    </citation>
    <scope>NUCLEOTIDE SEQUENCE [LARGE SCALE GENOMIC DNA]</scope>
    <source>
        <strain evidence="2">sf7</strain>
    </source>
</reference>
<evidence type="ECO:0000313" key="1">
    <source>
        <dbReference type="EMBL" id="MDC8755946.1"/>
    </source>
</evidence>
<sequence length="56" mass="6176">MTETDKKSEQEAIDRAIALIEVALNECDEHGFVFVAIDLSTALDKLLALRAQQTAE</sequence>
<evidence type="ECO:0000313" key="2">
    <source>
        <dbReference type="Proteomes" id="UP001216558"/>
    </source>
</evidence>
<keyword evidence="2" id="KW-1185">Reference proteome</keyword>
<accession>A0ABT5JTX1</accession>